<gene>
    <name evidence="1" type="ORF">HMPREF9013_0650</name>
</gene>
<dbReference type="Proteomes" id="UP000005017">
    <property type="component" value="Unassembled WGS sequence"/>
</dbReference>
<name>D2MNV8_9FIRM</name>
<evidence type="ECO:0000313" key="1">
    <source>
        <dbReference type="EMBL" id="EFC05727.1"/>
    </source>
</evidence>
<protein>
    <submittedName>
        <fullName evidence="1">Uncharacterized protein</fullName>
    </submittedName>
</protein>
<organism evidence="1 2">
    <name type="scientific">Bulleidia extructa W1219</name>
    <dbReference type="NCBI Taxonomy" id="679192"/>
    <lineage>
        <taxon>Bacteria</taxon>
        <taxon>Bacillati</taxon>
        <taxon>Bacillota</taxon>
        <taxon>Erysipelotrichia</taxon>
        <taxon>Erysipelotrichales</taxon>
        <taxon>Erysipelotrichaceae</taxon>
        <taxon>Bulleidia</taxon>
    </lineage>
</organism>
<comment type="caution">
    <text evidence="1">The sequence shown here is derived from an EMBL/GenBank/DDBJ whole genome shotgun (WGS) entry which is preliminary data.</text>
</comment>
<evidence type="ECO:0000313" key="2">
    <source>
        <dbReference type="Proteomes" id="UP000005017"/>
    </source>
</evidence>
<accession>D2MNV8</accession>
<sequence length="37" mass="4435">MPKNKQFQSSDKKLSYIKGSIKPERIYRVYHAVFAYL</sequence>
<dbReference type="STRING" id="679192.HMPREF9013_0650"/>
<keyword evidence="2" id="KW-1185">Reference proteome</keyword>
<reference evidence="2" key="1">
    <citation type="submission" date="2009-12" db="EMBL/GenBank/DDBJ databases">
        <title>Sequence of Clostridiales genomosp. BVAB3 str. UPII9-5.</title>
        <authorList>
            <person name="Madupu R."/>
            <person name="Durkin A.S."/>
            <person name="Torralba M."/>
            <person name="Methe B."/>
            <person name="Sutton G.G."/>
            <person name="Strausberg R.L."/>
            <person name="Nelson K.E."/>
        </authorList>
    </citation>
    <scope>NUCLEOTIDE SEQUENCE [LARGE SCALE GENOMIC DNA]</scope>
    <source>
        <strain evidence="2">W1219</strain>
    </source>
</reference>
<dbReference type="AlphaFoldDB" id="D2MNV8"/>
<dbReference type="EMBL" id="ADFR01000007">
    <property type="protein sequence ID" value="EFC05727.1"/>
    <property type="molecule type" value="Genomic_DNA"/>
</dbReference>
<proteinExistence type="predicted"/>